<accession>W9QBH3</accession>
<dbReference type="AlphaFoldDB" id="W9QBH3"/>
<proteinExistence type="predicted"/>
<dbReference type="Proteomes" id="UP000030645">
    <property type="component" value="Unassembled WGS sequence"/>
</dbReference>
<organism evidence="1 2">
    <name type="scientific">Morus notabilis</name>
    <dbReference type="NCBI Taxonomy" id="981085"/>
    <lineage>
        <taxon>Eukaryota</taxon>
        <taxon>Viridiplantae</taxon>
        <taxon>Streptophyta</taxon>
        <taxon>Embryophyta</taxon>
        <taxon>Tracheophyta</taxon>
        <taxon>Spermatophyta</taxon>
        <taxon>Magnoliopsida</taxon>
        <taxon>eudicotyledons</taxon>
        <taxon>Gunneridae</taxon>
        <taxon>Pentapetalae</taxon>
        <taxon>rosids</taxon>
        <taxon>fabids</taxon>
        <taxon>Rosales</taxon>
        <taxon>Moraceae</taxon>
        <taxon>Moreae</taxon>
        <taxon>Morus</taxon>
    </lineage>
</organism>
<sequence>MGEVTLISRRLDRLDDWRNVMRRPGRGCDDLAMAWRRLDGEIWHNFGLDGWRVIWKVFGKELNLTANERNAFEQQGS</sequence>
<evidence type="ECO:0000313" key="1">
    <source>
        <dbReference type="EMBL" id="EXB22637.1"/>
    </source>
</evidence>
<evidence type="ECO:0000313" key="2">
    <source>
        <dbReference type="Proteomes" id="UP000030645"/>
    </source>
</evidence>
<gene>
    <name evidence="1" type="ORF">L484_002752</name>
</gene>
<reference evidence="2" key="1">
    <citation type="submission" date="2013-01" db="EMBL/GenBank/DDBJ databases">
        <title>Draft Genome Sequence of a Mulberry Tree, Morus notabilis C.K. Schneid.</title>
        <authorList>
            <person name="He N."/>
            <person name="Zhao S."/>
        </authorList>
    </citation>
    <scope>NUCLEOTIDE SEQUENCE</scope>
</reference>
<protein>
    <submittedName>
        <fullName evidence="1">Uncharacterized protein</fullName>
    </submittedName>
</protein>
<keyword evidence="2" id="KW-1185">Reference proteome</keyword>
<dbReference type="EMBL" id="KE343297">
    <property type="protein sequence ID" value="EXB22637.1"/>
    <property type="molecule type" value="Genomic_DNA"/>
</dbReference>
<name>W9QBH3_9ROSA</name>